<name>A0A1B6Q4Q7_SORBI</name>
<organism evidence="2 3">
    <name type="scientific">Sorghum bicolor</name>
    <name type="common">Sorghum</name>
    <name type="synonym">Sorghum vulgare</name>
    <dbReference type="NCBI Taxonomy" id="4558"/>
    <lineage>
        <taxon>Eukaryota</taxon>
        <taxon>Viridiplantae</taxon>
        <taxon>Streptophyta</taxon>
        <taxon>Embryophyta</taxon>
        <taxon>Tracheophyta</taxon>
        <taxon>Spermatophyta</taxon>
        <taxon>Magnoliopsida</taxon>
        <taxon>Liliopsida</taxon>
        <taxon>Poales</taxon>
        <taxon>Poaceae</taxon>
        <taxon>PACMAD clade</taxon>
        <taxon>Panicoideae</taxon>
        <taxon>Andropogonodae</taxon>
        <taxon>Andropogoneae</taxon>
        <taxon>Sorghinae</taxon>
        <taxon>Sorghum</taxon>
    </lineage>
</organism>
<reference evidence="2 3" key="1">
    <citation type="journal article" date="2009" name="Nature">
        <title>The Sorghum bicolor genome and the diversification of grasses.</title>
        <authorList>
            <person name="Paterson A.H."/>
            <person name="Bowers J.E."/>
            <person name="Bruggmann R."/>
            <person name="Dubchak I."/>
            <person name="Grimwood J."/>
            <person name="Gundlach H."/>
            <person name="Haberer G."/>
            <person name="Hellsten U."/>
            <person name="Mitros T."/>
            <person name="Poliakov A."/>
            <person name="Schmutz J."/>
            <person name="Spannagl M."/>
            <person name="Tang H."/>
            <person name="Wang X."/>
            <person name="Wicker T."/>
            <person name="Bharti A.K."/>
            <person name="Chapman J."/>
            <person name="Feltus F.A."/>
            <person name="Gowik U."/>
            <person name="Grigoriev I.V."/>
            <person name="Lyons E."/>
            <person name="Maher C.A."/>
            <person name="Martis M."/>
            <person name="Narechania A."/>
            <person name="Otillar R.P."/>
            <person name="Penning B.W."/>
            <person name="Salamov A.A."/>
            <person name="Wang Y."/>
            <person name="Zhang L."/>
            <person name="Carpita N.C."/>
            <person name="Freeling M."/>
            <person name="Gingle A.R."/>
            <person name="Hash C.T."/>
            <person name="Keller B."/>
            <person name="Klein P."/>
            <person name="Kresovich S."/>
            <person name="McCann M.C."/>
            <person name="Ming R."/>
            <person name="Peterson D.G."/>
            <person name="Mehboob-ur-Rahman"/>
            <person name="Ware D."/>
            <person name="Westhoff P."/>
            <person name="Mayer K.F."/>
            <person name="Messing J."/>
            <person name="Rokhsar D.S."/>
        </authorList>
    </citation>
    <scope>NUCLEOTIDE SEQUENCE [LARGE SCALE GENOMIC DNA]</scope>
    <source>
        <strain evidence="3">cv. BTx623</strain>
    </source>
</reference>
<dbReference type="EMBL" id="CM000762">
    <property type="protein sequence ID" value="KXG32900.1"/>
    <property type="molecule type" value="Genomic_DNA"/>
</dbReference>
<dbReference type="Gramene" id="KXG32901">
    <property type="protein sequence ID" value="KXG32901"/>
    <property type="gene ID" value="SORBI_3003G221300"/>
</dbReference>
<reference evidence="3" key="3">
    <citation type="journal article" date="2018" name="Plant J.">
        <title>The Sorghum bicolor reference genome: improved assembly, gene annotations, a transcriptome atlas, and signatures of genome organization.</title>
        <authorList>
            <person name="McCormick R.F."/>
            <person name="Truong S.K."/>
            <person name="Sreedasyam A."/>
            <person name="Jenkins J."/>
            <person name="Shu S."/>
            <person name="Sims D."/>
            <person name="Kennedy M."/>
            <person name="Amirebrahimi M."/>
            <person name="Weers B.D."/>
            <person name="McKinley B."/>
            <person name="Mattison A."/>
            <person name="Morishige D.T."/>
            <person name="Grimwood J."/>
            <person name="Schmutz J."/>
            <person name="Mullet J.E."/>
        </authorList>
    </citation>
    <scope>NUCLEOTIDE SEQUENCE [LARGE SCALE GENOMIC DNA]</scope>
    <source>
        <strain evidence="3">cv. BTx623</strain>
    </source>
</reference>
<evidence type="ECO:0000313" key="2">
    <source>
        <dbReference type="EMBL" id="KXG32900.1"/>
    </source>
</evidence>
<dbReference type="EMBL" id="CM000762">
    <property type="protein sequence ID" value="KXG32899.1"/>
    <property type="molecule type" value="Genomic_DNA"/>
</dbReference>
<evidence type="ECO:0000256" key="1">
    <source>
        <dbReference type="SAM" id="MobiDB-lite"/>
    </source>
</evidence>
<dbReference type="InParanoid" id="A0A1B6Q4Q7"/>
<gene>
    <name evidence="2" type="ORF">SORBI_3003G221300</name>
</gene>
<dbReference type="EMBL" id="CM000762">
    <property type="protein sequence ID" value="OQU87172.1"/>
    <property type="molecule type" value="Genomic_DNA"/>
</dbReference>
<dbReference type="Proteomes" id="UP000000768">
    <property type="component" value="Chromosome 3"/>
</dbReference>
<feature type="region of interest" description="Disordered" evidence="1">
    <location>
        <begin position="119"/>
        <end position="138"/>
    </location>
</feature>
<dbReference type="Gramene" id="OQU87171">
    <property type="protein sequence ID" value="OQU87171"/>
    <property type="gene ID" value="SORBI_3003G221300"/>
</dbReference>
<dbReference type="Gramene" id="OQU87173">
    <property type="protein sequence ID" value="OQU87173"/>
    <property type="gene ID" value="SORBI_3003G221300"/>
</dbReference>
<evidence type="ECO:0000313" key="3">
    <source>
        <dbReference type="Proteomes" id="UP000000768"/>
    </source>
</evidence>
<dbReference type="EMBL" id="CM000762">
    <property type="protein sequence ID" value="KXG32902.1"/>
    <property type="molecule type" value="Genomic_DNA"/>
</dbReference>
<dbReference type="EMBL" id="CM000762">
    <property type="protein sequence ID" value="OQU87173.1"/>
    <property type="molecule type" value="Genomic_DNA"/>
</dbReference>
<dbReference type="EMBL" id="CM000762">
    <property type="protein sequence ID" value="OQU87171.1"/>
    <property type="molecule type" value="Genomic_DNA"/>
</dbReference>
<dbReference type="AlphaFoldDB" id="A0A1B6Q4Q7"/>
<accession>A0A1B6Q4Q7</accession>
<reference evidence="2" key="2">
    <citation type="submission" date="2017-02" db="EMBL/GenBank/DDBJ databases">
        <title>WGS assembly of Sorghum bicolor.</title>
        <authorList>
            <person name="Paterson A."/>
            <person name="Mullet J."/>
            <person name="Bowers J."/>
            <person name="Bruggmann R."/>
            <person name="Dubchak I."/>
            <person name="Grimwood J."/>
            <person name="Gundlach H."/>
            <person name="Haberer G."/>
            <person name="Hellsten U."/>
            <person name="Mitros T."/>
            <person name="Poliakov A."/>
            <person name="Schmutz J."/>
            <person name="Spannagl M."/>
            <person name="Tang H."/>
            <person name="Wang X."/>
            <person name="Wicker T."/>
            <person name="Bharti A."/>
            <person name="Chapman J."/>
            <person name="Feltus F."/>
            <person name="Gowik U."/>
            <person name="Grigoriev I."/>
            <person name="Lyons E."/>
            <person name="Maher C."/>
            <person name="Martis M."/>
            <person name="Narechania A."/>
            <person name="Otillar R."/>
            <person name="Penning B."/>
            <person name="Salamov A."/>
            <person name="Wang Y."/>
            <person name="Zhang L."/>
            <person name="Carpita N."/>
            <person name="Freeling M."/>
            <person name="Gingle A."/>
            <person name="Hash C."/>
            <person name="Keller B."/>
            <person name="Klein P."/>
            <person name="Kresovich S."/>
            <person name="Mccann M."/>
            <person name="Ming R."/>
            <person name="Peterson D."/>
            <person name="Rahman M."/>
            <person name="Ware D."/>
            <person name="Westhoff P."/>
            <person name="Mayer K."/>
            <person name="Messing J."/>
            <person name="Sims D."/>
            <person name="Jenkins J."/>
            <person name="Shu S."/>
            <person name="Rokhsar D."/>
        </authorList>
    </citation>
    <scope>NUCLEOTIDE SEQUENCE</scope>
</reference>
<protein>
    <submittedName>
        <fullName evidence="2">Uncharacterized protein</fullName>
    </submittedName>
</protein>
<dbReference type="Gramene" id="OQU87174">
    <property type="protein sequence ID" value="OQU87174"/>
    <property type="gene ID" value="SORBI_3003G221300"/>
</dbReference>
<feature type="region of interest" description="Disordered" evidence="1">
    <location>
        <begin position="51"/>
        <end position="84"/>
    </location>
</feature>
<dbReference type="EMBL" id="CM000762">
    <property type="protein sequence ID" value="OQU87174.1"/>
    <property type="molecule type" value="Genomic_DNA"/>
</dbReference>
<sequence length="180" mass="20342">MRASNTRHHPTHPAFDSLLRPHLIFNFHPKRILGRLHPVPPAPSRAALSPVLRLVPPPPSNNRDSSDSQILIPSKTSPRPRLRSRLPWRAANGKGHVHLGVDAAVGRFAAEIRHSTRTSIAPRPPRWPMNRRPYPSRARRHTQLPHGIRTGISPSASVARRRRGWWLRGMLALALKSQEF</sequence>
<dbReference type="Gramene" id="KXG32902">
    <property type="protein sequence ID" value="KXG32902"/>
    <property type="gene ID" value="SORBI_3003G221300"/>
</dbReference>
<dbReference type="Gramene" id="KXG32899">
    <property type="protein sequence ID" value="KXG32899"/>
    <property type="gene ID" value="SORBI_3003G221300"/>
</dbReference>
<proteinExistence type="predicted"/>
<dbReference type="EMBL" id="CM000762">
    <property type="protein sequence ID" value="KXG32901.1"/>
    <property type="molecule type" value="Genomic_DNA"/>
</dbReference>
<dbReference type="Gramene" id="KXG32900">
    <property type="protein sequence ID" value="KXG32900"/>
    <property type="gene ID" value="SORBI_3003G221300"/>
</dbReference>
<dbReference type="Gramene" id="OQU87172">
    <property type="protein sequence ID" value="OQU87172"/>
    <property type="gene ID" value="SORBI_3003G221300"/>
</dbReference>
<keyword evidence="3" id="KW-1185">Reference proteome</keyword>